<protein>
    <recommendedName>
        <fullName evidence="3">Acyl carrier protein</fullName>
    </recommendedName>
</protein>
<keyword evidence="2" id="KW-1185">Reference proteome</keyword>
<sequence>MTTSTDPAAGFVAVRGRLAELVSAATDGQLTVAELLASEDSLTVLGVSSLALLRLADSLEEEFEVLIDLGDPALHADGLTALATRLHEHAG</sequence>
<comment type="caution">
    <text evidence="1">The sequence shown here is derived from an EMBL/GenBank/DDBJ whole genome shotgun (WGS) entry which is preliminary data.</text>
</comment>
<organism evidence="1 2">
    <name type="scientific">Kitasatospora putterlickiae</name>
    <dbReference type="NCBI Taxonomy" id="221725"/>
    <lineage>
        <taxon>Bacteria</taxon>
        <taxon>Bacillati</taxon>
        <taxon>Actinomycetota</taxon>
        <taxon>Actinomycetes</taxon>
        <taxon>Kitasatosporales</taxon>
        <taxon>Streptomycetaceae</taxon>
        <taxon>Kitasatospora</taxon>
    </lineage>
</organism>
<dbReference type="InterPro" id="IPR036736">
    <property type="entry name" value="ACP-like_sf"/>
</dbReference>
<dbReference type="EMBL" id="BAAAKJ010000033">
    <property type="protein sequence ID" value="GAA1385287.1"/>
    <property type="molecule type" value="Genomic_DNA"/>
</dbReference>
<name>A0ABP4IFS1_9ACTN</name>
<gene>
    <name evidence="1" type="ORF">GCM10009639_07820</name>
</gene>
<proteinExistence type="predicted"/>
<dbReference type="SUPFAM" id="SSF47336">
    <property type="entry name" value="ACP-like"/>
    <property type="match status" value="1"/>
</dbReference>
<dbReference type="RefSeq" id="WP_344325745.1">
    <property type="nucleotide sequence ID" value="NZ_BAAAKJ010000033.1"/>
</dbReference>
<reference evidence="2" key="1">
    <citation type="journal article" date="2019" name="Int. J. Syst. Evol. Microbiol.">
        <title>The Global Catalogue of Microorganisms (GCM) 10K type strain sequencing project: providing services to taxonomists for standard genome sequencing and annotation.</title>
        <authorList>
            <consortium name="The Broad Institute Genomics Platform"/>
            <consortium name="The Broad Institute Genome Sequencing Center for Infectious Disease"/>
            <person name="Wu L."/>
            <person name="Ma J."/>
        </authorList>
    </citation>
    <scope>NUCLEOTIDE SEQUENCE [LARGE SCALE GENOMIC DNA]</scope>
    <source>
        <strain evidence="2">JCM 12393</strain>
    </source>
</reference>
<evidence type="ECO:0008006" key="3">
    <source>
        <dbReference type="Google" id="ProtNLM"/>
    </source>
</evidence>
<dbReference type="Proteomes" id="UP001499863">
    <property type="component" value="Unassembled WGS sequence"/>
</dbReference>
<evidence type="ECO:0000313" key="1">
    <source>
        <dbReference type="EMBL" id="GAA1385287.1"/>
    </source>
</evidence>
<accession>A0ABP4IFS1</accession>
<evidence type="ECO:0000313" key="2">
    <source>
        <dbReference type="Proteomes" id="UP001499863"/>
    </source>
</evidence>